<keyword evidence="2" id="KW-0378">Hydrolase</keyword>
<feature type="region of interest" description="Disordered" evidence="4">
    <location>
        <begin position="1537"/>
        <end position="1581"/>
    </location>
</feature>
<evidence type="ECO:0000313" key="6">
    <source>
        <dbReference type="EMBL" id="UUI76440.1"/>
    </source>
</evidence>
<dbReference type="SMART" id="SM00060">
    <property type="entry name" value="FN3"/>
    <property type="match status" value="6"/>
</dbReference>
<dbReference type="PANTHER" id="PTHR13817:SF73">
    <property type="entry name" value="FIBRONECTIN TYPE-III DOMAIN-CONTAINING PROTEIN"/>
    <property type="match status" value="1"/>
</dbReference>
<dbReference type="InterPro" id="IPR013783">
    <property type="entry name" value="Ig-like_fold"/>
</dbReference>
<organism evidence="6 7">
    <name type="scientific">Cellulomonas chengniuliangii</name>
    <dbReference type="NCBI Taxonomy" id="2968084"/>
    <lineage>
        <taxon>Bacteria</taxon>
        <taxon>Bacillati</taxon>
        <taxon>Actinomycetota</taxon>
        <taxon>Actinomycetes</taxon>
        <taxon>Micrococcales</taxon>
        <taxon>Cellulomonadaceae</taxon>
        <taxon>Cellulomonas</taxon>
    </lineage>
</organism>
<feature type="domain" description="Fibronectin type-III" evidence="5">
    <location>
        <begin position="1462"/>
        <end position="1548"/>
    </location>
</feature>
<feature type="domain" description="Fibronectin type-III" evidence="5">
    <location>
        <begin position="1924"/>
        <end position="2015"/>
    </location>
</feature>
<dbReference type="PANTHER" id="PTHR13817">
    <property type="entry name" value="TITIN"/>
    <property type="match status" value="1"/>
</dbReference>
<protein>
    <submittedName>
        <fullName evidence="6">Ig-like domain-containing protein</fullName>
    </submittedName>
</protein>
<evidence type="ECO:0000256" key="2">
    <source>
        <dbReference type="ARBA" id="ARBA00023295"/>
    </source>
</evidence>
<sequence>MRLLAARRRVAQAAALVTAPAVLLVLALVNPGFPLARVDLNDAGVWLTATESLRLGRLNAQVEELNAGLVTTGSRFDVLQDGADVLLVEPVTVSLVDPATVTLAAQVAVPSGSEVSMGGGTIALVDPDGDAWVRPVAQLGGLAPAADTPDMVLGAGGRVVVTDSGVAYGVDAETGDVTRVALVDGQPQAEPAGTLGAPVEQLTAVGDEPVGLSSDTVRSRRAAVPLEGGRDVVLQQPGPAHDTVLVATRDALLEAPLGGGDVARHATTGQGVPAAPVRLDGCAHGAWASGSGSYLRRCGEGKPEVLDLEGMTTSDELTFRVNRGVVVLNDTLRGRLWMPMEDVALREPNWQDIVPEDEPEESQEEAEGAATTQDLLAECGAESSAPQAQDDVFGVRPGRTMILPVIDNDSSSDCGILAVSEFDPLPEEFGTLQAIYGGRALQVRVNPDAAGTVVFTYTISDGRGTSAPSTADVQLTVRDPGINDAPVQSRIGSLSVEQDAHAQYNALADFTDPDGDDLTLVDATATSGTVRFRQDGIVTYQADGGTLGRTEVRLLVSDGQETVEGTLVVDIRAAGSLAPQIDPVHAVTYVDQPVRLQPLDAVRTSGKEPVRLAGVDDLPGAKITTDLAAGTFTFSAPRPGTYYVSFVVVAAPQQATGLARVDVLEWPSQVEPPVAVRDRVSLAPGREVTVAPLANDSDPAGGVLVLQSVDTPEDSGLRVAILNHELVRISATRTLTAPVSLTYTVSNGAASAVGEIAVHPVPASAVAQPPVVENLEVSVRTGGVVTVRVLDHAYDPDGDALSVVPALAEPLGEGEGLLFVSGDVLRYQAPATPLTAHATFVVRDETGNETAATLTVRVHASDATSKSPPRPRDLTARVFEGEAIRIAVPLVGIDDDGDGVTLLGVAVAPTKGRVIDSGADWLEYEALPNETGTDSFTYAVEDWTGQRAVATIRVGISPRPAESAQIVARNDDVTVRPGQRVEVRVLANDIDASGGELALAEELDMAEGIDAKVEGRRIIVQAPPSPGVLQIAYTVTNGRGGRDSAVLTVNVLEDAPVLPPVARDVVVPAIDTLGRESVEVDVLAVAQNPSGPLSDLEVSVPDSAAGVASVTPTGSVVITLGEHAQTVPYLLTNTTARSTARTYAFITVPALGFFPPTPRPKAPELRVASGEQIVIPLDEQVQVAPGRVATIADPSAVQATKSDGSHLVRDATTLVFTSASGYAGPASITVPVTDRTSVSDTTGRTSVITLSITVYAVDDHPPKFIAPTIAVAPGEEPVAVDLRTLTTGPEGATGSADLYSYQLRSAVPSGFTATLDGSVLRVAAGRTTAKGTIGSIDLTLGYGRAGSMEVTVDLRTTASTRAMPRVLDRRITDGVQGREVTVDALAGARNPFPDSPLTIVEAVVETPGSGTASLSGANVVVRPGTDFVGEMVVRFGVRDATGDPDRQVEGRITVVVRGKPATPKAPRVVEVRDRTVVLSWDAPDDRGERITGYRVTPTPAAGAGSRQCASTTCTIDNLTNDVEYTFTVAALNAVDWSEPSPASATARPDAVPDRPEPPTLVSGDGQVSVSWTAPTSPGSPVSRYDVMISPAPGSGSATQTTSSLGATFNGLRNGTAYTVQVRAYNRLPEPSAWSTPSAPATPAKAPEAPMPRAVGTVTGWFGTTGRIDVDWDAPADNGAPITGYHVSVDGGPPVANGTSNHFVIAEAERGKTYEIRVRAVNRAGESAWGVVTGTTYSAPDTPKGLSATTSGTAFGAGAVVLAWTAPADAGGRGMSIKHYEIEGYGTTSSRAFTIPATGGTTVTARIRAVNTRDLASEWATFTGVTVRTVPQQPRLTVAAGAVDQVSIVVADGADGGSPIDRRQHRVNSSRALGDDRDWVTGAPPAVHGQAGGDVTIDYRVGNAVGWSEPVRQTAQPGRAAVPDAPGQLTASSPGAEVLDFAWTAPVDNGRPVTGYEWEILRGAAVLKRGSVGAGVLGVARETVPGGGAVTVRVRAVNAVGPSAWATSAEIAVPATSG</sequence>
<dbReference type="CDD" id="cd00063">
    <property type="entry name" value="FN3"/>
    <property type="match status" value="4"/>
</dbReference>
<dbReference type="Pfam" id="PF00041">
    <property type="entry name" value="fn3"/>
    <property type="match status" value="3"/>
</dbReference>
<accession>A0ABY5L3F3</accession>
<evidence type="ECO:0000256" key="1">
    <source>
        <dbReference type="ARBA" id="ARBA00022737"/>
    </source>
</evidence>
<keyword evidence="3" id="KW-0624">Polysaccharide degradation</keyword>
<dbReference type="InterPro" id="IPR003961">
    <property type="entry name" value="FN3_dom"/>
</dbReference>
<gene>
    <name evidence="6" type="ORF">NP064_05975</name>
</gene>
<dbReference type="Pfam" id="PF17963">
    <property type="entry name" value="Big_9"/>
    <property type="match status" value="6"/>
</dbReference>
<dbReference type="EMBL" id="CP101988">
    <property type="protein sequence ID" value="UUI76440.1"/>
    <property type="molecule type" value="Genomic_DNA"/>
</dbReference>
<dbReference type="Gene3D" id="2.60.40.2810">
    <property type="match status" value="1"/>
</dbReference>
<dbReference type="RefSeq" id="WP_227568710.1">
    <property type="nucleotide sequence ID" value="NZ_CP101988.1"/>
</dbReference>
<evidence type="ECO:0000256" key="3">
    <source>
        <dbReference type="ARBA" id="ARBA00023326"/>
    </source>
</evidence>
<proteinExistence type="predicted"/>
<dbReference type="InterPro" id="IPR036116">
    <property type="entry name" value="FN3_sf"/>
</dbReference>
<dbReference type="InterPro" id="IPR050964">
    <property type="entry name" value="Striated_Muscle_Regulatory"/>
</dbReference>
<feature type="domain" description="Fibronectin type-III" evidence="5">
    <location>
        <begin position="1648"/>
        <end position="1740"/>
    </location>
</feature>
<evidence type="ECO:0000259" key="5">
    <source>
        <dbReference type="PROSITE" id="PS50853"/>
    </source>
</evidence>
<name>A0ABY5L3F3_9CELL</name>
<dbReference type="Proteomes" id="UP001316189">
    <property type="component" value="Chromosome"/>
</dbReference>
<evidence type="ECO:0000256" key="4">
    <source>
        <dbReference type="SAM" id="MobiDB-lite"/>
    </source>
</evidence>
<dbReference type="Gene3D" id="2.60.40.10">
    <property type="entry name" value="Immunoglobulins"/>
    <property type="match status" value="5"/>
</dbReference>
<feature type="domain" description="Fibronectin type-III" evidence="5">
    <location>
        <begin position="1551"/>
        <end position="1646"/>
    </location>
</feature>
<feature type="compositionally biased region" description="Polar residues" evidence="4">
    <location>
        <begin position="1565"/>
        <end position="1579"/>
    </location>
</feature>
<keyword evidence="1" id="KW-0677">Repeat</keyword>
<keyword evidence="7" id="KW-1185">Reference proteome</keyword>
<dbReference type="PROSITE" id="PS50853">
    <property type="entry name" value="FN3"/>
    <property type="match status" value="4"/>
</dbReference>
<dbReference type="SUPFAM" id="SSF49265">
    <property type="entry name" value="Fibronectin type III"/>
    <property type="match status" value="3"/>
</dbReference>
<keyword evidence="3" id="KW-0119">Carbohydrate metabolism</keyword>
<evidence type="ECO:0000313" key="7">
    <source>
        <dbReference type="Proteomes" id="UP001316189"/>
    </source>
</evidence>
<feature type="region of interest" description="Disordered" evidence="4">
    <location>
        <begin position="1630"/>
        <end position="1651"/>
    </location>
</feature>
<reference evidence="6 7" key="1">
    <citation type="submission" date="2022-07" db="EMBL/GenBank/DDBJ databases">
        <title>Novel species in genus cellulomonas.</title>
        <authorList>
            <person name="Ye L."/>
        </authorList>
    </citation>
    <scope>NUCLEOTIDE SEQUENCE [LARGE SCALE GENOMIC DNA]</scope>
    <source>
        <strain evidence="7">zg-Y338</strain>
    </source>
</reference>
<keyword evidence="2" id="KW-0326">Glycosidase</keyword>